<dbReference type="InterPro" id="IPR020892">
    <property type="entry name" value="Cyclophilin-type_PPIase_CS"/>
</dbReference>
<name>A0A1G7DSS0_9PROT</name>
<evidence type="ECO:0000259" key="5">
    <source>
        <dbReference type="PROSITE" id="PS50072"/>
    </source>
</evidence>
<dbReference type="Pfam" id="PF00160">
    <property type="entry name" value="Pro_isomerase"/>
    <property type="match status" value="1"/>
</dbReference>
<gene>
    <name evidence="6" type="ORF">SAMN05421720_1088</name>
</gene>
<dbReference type="InterPro" id="IPR002130">
    <property type="entry name" value="Cyclophilin-type_PPIase_dom"/>
</dbReference>
<evidence type="ECO:0000256" key="2">
    <source>
        <dbReference type="ARBA" id="ARBA00023110"/>
    </source>
</evidence>
<dbReference type="PANTHER" id="PTHR45625:SF4">
    <property type="entry name" value="PEPTIDYLPROLYL ISOMERASE DOMAIN AND WD REPEAT-CONTAINING PROTEIN 1"/>
    <property type="match status" value="1"/>
</dbReference>
<feature type="domain" description="PPIase cyclophilin-type" evidence="5">
    <location>
        <begin position="61"/>
        <end position="204"/>
    </location>
</feature>
<dbReference type="Gene3D" id="2.40.100.10">
    <property type="entry name" value="Cyclophilin-like"/>
    <property type="match status" value="1"/>
</dbReference>
<keyword evidence="2 4" id="KW-0697">Rotamase</keyword>
<evidence type="ECO:0000256" key="1">
    <source>
        <dbReference type="ARBA" id="ARBA00007365"/>
    </source>
</evidence>
<comment type="similarity">
    <text evidence="1 4">Belongs to the cyclophilin-type PPIase family.</text>
</comment>
<evidence type="ECO:0000313" key="7">
    <source>
        <dbReference type="Proteomes" id="UP000199412"/>
    </source>
</evidence>
<sequence length="210" mass="22786">MMDTRMTDTREPRRPGSLTLSRRGLFAAVAALITLTGKARPMAADTGRDLDSENTLFMDLPAGRVTIALRPDLAPNHVERIKTLTRQGFYDGVVFHRVIEDFMAQTGDPTGTGMGGSDLPDLKAEFSDPGEAQHVRGTCSMARTQNPNSANSQFFICLADVPHLDGQYTIWGQVTDGMDAVDKIKTGSSARNGKVDDPDSIIRMWVAADG</sequence>
<keyword evidence="3 4" id="KW-0413">Isomerase</keyword>
<protein>
    <recommendedName>
        <fullName evidence="4">Peptidyl-prolyl cis-trans isomerase</fullName>
        <shortName evidence="4">PPIase</shortName>
        <ecNumber evidence="4">5.2.1.8</ecNumber>
    </recommendedName>
</protein>
<dbReference type="STRING" id="69960.SAMN05421720_1088"/>
<comment type="catalytic activity">
    <reaction evidence="4">
        <text>[protein]-peptidylproline (omega=180) = [protein]-peptidylproline (omega=0)</text>
        <dbReference type="Rhea" id="RHEA:16237"/>
        <dbReference type="Rhea" id="RHEA-COMP:10747"/>
        <dbReference type="Rhea" id="RHEA-COMP:10748"/>
        <dbReference type="ChEBI" id="CHEBI:83833"/>
        <dbReference type="ChEBI" id="CHEBI:83834"/>
        <dbReference type="EC" id="5.2.1.8"/>
    </reaction>
</comment>
<dbReference type="PANTHER" id="PTHR45625">
    <property type="entry name" value="PEPTIDYL-PROLYL CIS-TRANS ISOMERASE-RELATED"/>
    <property type="match status" value="1"/>
</dbReference>
<proteinExistence type="inferred from homology"/>
<dbReference type="Proteomes" id="UP000199412">
    <property type="component" value="Unassembled WGS sequence"/>
</dbReference>
<evidence type="ECO:0000256" key="3">
    <source>
        <dbReference type="ARBA" id="ARBA00023235"/>
    </source>
</evidence>
<dbReference type="CDD" id="cd00317">
    <property type="entry name" value="cyclophilin"/>
    <property type="match status" value="1"/>
</dbReference>
<dbReference type="GO" id="GO:0006457">
    <property type="term" value="P:protein folding"/>
    <property type="evidence" value="ECO:0007669"/>
    <property type="project" value="InterPro"/>
</dbReference>
<dbReference type="SUPFAM" id="SSF50891">
    <property type="entry name" value="Cyclophilin-like"/>
    <property type="match status" value="1"/>
</dbReference>
<comment type="function">
    <text evidence="4">PPIases accelerate the folding of proteins. It catalyzes the cis-trans isomerization of proline imidic peptide bonds in oligopeptides.</text>
</comment>
<dbReference type="GO" id="GO:0003755">
    <property type="term" value="F:peptidyl-prolyl cis-trans isomerase activity"/>
    <property type="evidence" value="ECO:0007669"/>
    <property type="project" value="UniProtKB-UniRule"/>
</dbReference>
<dbReference type="PROSITE" id="PS50072">
    <property type="entry name" value="CSA_PPIASE_2"/>
    <property type="match status" value="1"/>
</dbReference>
<organism evidence="6 7">
    <name type="scientific">Rhodospira trueperi</name>
    <dbReference type="NCBI Taxonomy" id="69960"/>
    <lineage>
        <taxon>Bacteria</taxon>
        <taxon>Pseudomonadati</taxon>
        <taxon>Pseudomonadota</taxon>
        <taxon>Alphaproteobacteria</taxon>
        <taxon>Rhodospirillales</taxon>
        <taxon>Rhodospirillaceae</taxon>
        <taxon>Rhodospira</taxon>
    </lineage>
</organism>
<dbReference type="InterPro" id="IPR029000">
    <property type="entry name" value="Cyclophilin-like_dom_sf"/>
</dbReference>
<dbReference type="AlphaFoldDB" id="A0A1G7DSS0"/>
<dbReference type="EC" id="5.2.1.8" evidence="4"/>
<dbReference type="PROSITE" id="PS00170">
    <property type="entry name" value="CSA_PPIASE_1"/>
    <property type="match status" value="1"/>
</dbReference>
<accession>A0A1G7DSS0</accession>
<evidence type="ECO:0000256" key="4">
    <source>
        <dbReference type="RuleBase" id="RU363019"/>
    </source>
</evidence>
<dbReference type="EMBL" id="FNAP01000008">
    <property type="protein sequence ID" value="SDE54491.1"/>
    <property type="molecule type" value="Genomic_DNA"/>
</dbReference>
<evidence type="ECO:0000313" key="6">
    <source>
        <dbReference type="EMBL" id="SDE54491.1"/>
    </source>
</evidence>
<reference evidence="6 7" key="1">
    <citation type="submission" date="2016-10" db="EMBL/GenBank/DDBJ databases">
        <authorList>
            <person name="de Groot N.N."/>
        </authorList>
    </citation>
    <scope>NUCLEOTIDE SEQUENCE [LARGE SCALE GENOMIC DNA]</scope>
    <source>
        <strain evidence="6 7">ATCC 700224</strain>
    </source>
</reference>
<dbReference type="InterPro" id="IPR044666">
    <property type="entry name" value="Cyclophilin_A-like"/>
</dbReference>
<dbReference type="PRINTS" id="PR00153">
    <property type="entry name" value="CSAPPISMRASE"/>
</dbReference>
<keyword evidence="7" id="KW-1185">Reference proteome</keyword>